<comment type="caution">
    <text evidence="2">The sequence shown here is derived from an EMBL/GenBank/DDBJ whole genome shotgun (WGS) entry which is preliminary data.</text>
</comment>
<feature type="region of interest" description="Disordered" evidence="1">
    <location>
        <begin position="1"/>
        <end position="30"/>
    </location>
</feature>
<organism evidence="2 3">
    <name type="scientific">Prauserella sediminis</name>
    <dbReference type="NCBI Taxonomy" id="577680"/>
    <lineage>
        <taxon>Bacteria</taxon>
        <taxon>Bacillati</taxon>
        <taxon>Actinomycetota</taxon>
        <taxon>Actinomycetes</taxon>
        <taxon>Pseudonocardiales</taxon>
        <taxon>Pseudonocardiaceae</taxon>
        <taxon>Prauserella</taxon>
        <taxon>Prauserella salsuginis group</taxon>
    </lineage>
</organism>
<proteinExistence type="predicted"/>
<dbReference type="Proteomes" id="UP000564573">
    <property type="component" value="Unassembled WGS sequence"/>
</dbReference>
<keyword evidence="3" id="KW-1185">Reference proteome</keyword>
<evidence type="ECO:0000313" key="3">
    <source>
        <dbReference type="Proteomes" id="UP000564573"/>
    </source>
</evidence>
<gene>
    <name evidence="2" type="ORF">FB384_002833</name>
</gene>
<feature type="compositionally biased region" description="Basic and acidic residues" evidence="1">
    <location>
        <begin position="1"/>
        <end position="18"/>
    </location>
</feature>
<accession>A0A839XPU7</accession>
<dbReference type="EMBL" id="JACIBS010000001">
    <property type="protein sequence ID" value="MBB3663929.1"/>
    <property type="molecule type" value="Genomic_DNA"/>
</dbReference>
<name>A0A839XPU7_9PSEU</name>
<protein>
    <submittedName>
        <fullName evidence="2">Uncharacterized protein</fullName>
    </submittedName>
</protein>
<evidence type="ECO:0000313" key="2">
    <source>
        <dbReference type="EMBL" id="MBB3663929.1"/>
    </source>
</evidence>
<evidence type="ECO:0000256" key="1">
    <source>
        <dbReference type="SAM" id="MobiDB-lite"/>
    </source>
</evidence>
<sequence length="30" mass="3404">MSRHDIGGRELLERRENALDDAAGNRAHSR</sequence>
<reference evidence="2 3" key="1">
    <citation type="submission" date="2020-08" db="EMBL/GenBank/DDBJ databases">
        <title>Sequencing the genomes of 1000 actinobacteria strains.</title>
        <authorList>
            <person name="Klenk H.-P."/>
        </authorList>
    </citation>
    <scope>NUCLEOTIDE SEQUENCE [LARGE SCALE GENOMIC DNA]</scope>
    <source>
        <strain evidence="2 3">DSM 45267</strain>
    </source>
</reference>
<dbReference type="AlphaFoldDB" id="A0A839XPU7"/>